<evidence type="ECO:0000259" key="10">
    <source>
        <dbReference type="Pfam" id="PF08511"/>
    </source>
</evidence>
<dbReference type="PANTHER" id="PTHR21427:SF19">
    <property type="entry name" value="UBIQUINONE BIOSYNTHESIS PROTEIN COQ9, MITOCHONDRIAL"/>
    <property type="match status" value="1"/>
</dbReference>
<comment type="pathway">
    <text evidence="2 8">Cofactor biosynthesis; ubiquinone biosynthesis.</text>
</comment>
<keyword evidence="6 8" id="KW-0446">Lipid-binding</keyword>
<accession>A0A9D4TKH1</accession>
<keyword evidence="5" id="KW-0809">Transit peptide</keyword>
<dbReference type="NCBIfam" id="TIGR02396">
    <property type="entry name" value="diverge_rpsU"/>
    <property type="match status" value="1"/>
</dbReference>
<evidence type="ECO:0000256" key="9">
    <source>
        <dbReference type="SAM" id="MobiDB-lite"/>
    </source>
</evidence>
<feature type="region of interest" description="Disordered" evidence="9">
    <location>
        <begin position="40"/>
        <end position="105"/>
    </location>
</feature>
<reference evidence="11" key="2">
    <citation type="submission" date="2020-11" db="EMBL/GenBank/DDBJ databases">
        <authorList>
            <person name="Cecchin M."/>
            <person name="Marcolungo L."/>
            <person name="Rossato M."/>
            <person name="Girolomoni L."/>
            <person name="Cosentino E."/>
            <person name="Cuine S."/>
            <person name="Li-Beisson Y."/>
            <person name="Delledonne M."/>
            <person name="Ballottari M."/>
        </authorList>
    </citation>
    <scope>NUCLEOTIDE SEQUENCE</scope>
    <source>
        <strain evidence="11">211/11P</strain>
        <tissue evidence="11">Whole cell</tissue>
    </source>
</reference>
<evidence type="ECO:0000256" key="7">
    <source>
        <dbReference type="ARBA" id="ARBA00023128"/>
    </source>
</evidence>
<gene>
    <name evidence="11" type="ORF">D9Q98_006561</name>
</gene>
<dbReference type="PANTHER" id="PTHR21427">
    <property type="entry name" value="UBIQUINONE BIOSYNTHESIS PROTEIN COQ9, MITOCHONDRIAL"/>
    <property type="match status" value="1"/>
</dbReference>
<comment type="subcellular location">
    <subcellularLocation>
        <location evidence="1 8">Mitochondrion</location>
    </subcellularLocation>
</comment>
<feature type="compositionally biased region" description="Low complexity" evidence="9">
    <location>
        <begin position="54"/>
        <end position="74"/>
    </location>
</feature>
<dbReference type="OrthoDB" id="515206at2759"/>
<evidence type="ECO:0000256" key="6">
    <source>
        <dbReference type="ARBA" id="ARBA00023121"/>
    </source>
</evidence>
<keyword evidence="7 8" id="KW-0496">Mitochondrion</keyword>
<evidence type="ECO:0000256" key="2">
    <source>
        <dbReference type="ARBA" id="ARBA00004749"/>
    </source>
</evidence>
<keyword evidence="4 8" id="KW-0831">Ubiquinone biosynthesis</keyword>
<sequence length="319" mass="33631">MLALARALHVSWAPLERLPASMLQRMAAVTTAAATSSSAASGADSINGINGQAHPSSSPFTPGPPGSTLSGSHSRGVPDLHEPPVWQQQQHHQQEAHTPEQDDFVSRRQQLLAATLKHVPQLGWAGGAAAAAAASELGLSPAAAGMLGSDAQTVQHFVADCNRRLDRELAGMQQLLSAMEPRQRLRTALQLRLRMLEPVIETWPQALALLAQPEAAPRSLQLAFDLADSIWHAAGDTSTDATWYSKRALLTGVYVGAELFMLNDASPGFADTWAALDRGLEGVVEAEGAVEGAGSFASSLGDAAAMALTQLSSMLRRPM</sequence>
<dbReference type="GO" id="GO:0005743">
    <property type="term" value="C:mitochondrial inner membrane"/>
    <property type="evidence" value="ECO:0007669"/>
    <property type="project" value="TreeGrafter"/>
</dbReference>
<feature type="compositionally biased region" description="Basic and acidic residues" evidence="9">
    <location>
        <begin position="92"/>
        <end position="105"/>
    </location>
</feature>
<dbReference type="AlphaFoldDB" id="A0A9D4TKH1"/>
<reference evidence="11" key="1">
    <citation type="journal article" date="2019" name="Plant J.">
        <title>Chlorella vulgaris genome assembly and annotation reveals the molecular basis for metabolic acclimation to high light conditions.</title>
        <authorList>
            <person name="Cecchin M."/>
            <person name="Marcolungo L."/>
            <person name="Rossato M."/>
            <person name="Girolomoni L."/>
            <person name="Cosentino E."/>
            <person name="Cuine S."/>
            <person name="Li-Beisson Y."/>
            <person name="Delledonne M."/>
            <person name="Ballottari M."/>
        </authorList>
    </citation>
    <scope>NUCLEOTIDE SEQUENCE</scope>
    <source>
        <strain evidence="11">211/11P</strain>
    </source>
</reference>
<dbReference type="Proteomes" id="UP001055712">
    <property type="component" value="Unassembled WGS sequence"/>
</dbReference>
<evidence type="ECO:0000256" key="1">
    <source>
        <dbReference type="ARBA" id="ARBA00004173"/>
    </source>
</evidence>
<comment type="similarity">
    <text evidence="3 8">Belongs to the COQ9 family.</text>
</comment>
<keyword evidence="12" id="KW-1185">Reference proteome</keyword>
<dbReference type="EMBL" id="SIDB01000009">
    <property type="protein sequence ID" value="KAI3428181.1"/>
    <property type="molecule type" value="Genomic_DNA"/>
</dbReference>
<dbReference type="FunFam" id="1.10.357.10:FF:000004">
    <property type="entry name" value="Ubiquinone biosynthesis protein COQ9, mitochondrial"/>
    <property type="match status" value="1"/>
</dbReference>
<evidence type="ECO:0000256" key="3">
    <source>
        <dbReference type="ARBA" id="ARBA00010766"/>
    </source>
</evidence>
<evidence type="ECO:0000256" key="4">
    <source>
        <dbReference type="ARBA" id="ARBA00022688"/>
    </source>
</evidence>
<dbReference type="GO" id="GO:0008289">
    <property type="term" value="F:lipid binding"/>
    <property type="evidence" value="ECO:0007669"/>
    <property type="project" value="UniProtKB-UniRule"/>
</dbReference>
<comment type="function">
    <text evidence="8">Membrane-associated protein that warps the membrane surface to access and bind aromatic isoprenes with high specificity, including ubiquinone (CoQ) isoprene intermediates and presents them directly to Coq7, therefore facilitating the Coq7-mediated hydroxylase step. Participates in the biosynthesis of coenzyme Q, also named ubiquinone, an essential lipid-soluble electron transporter for aerobic cellular respiration.</text>
</comment>
<dbReference type="InterPro" id="IPR013718">
    <property type="entry name" value="COQ9_C"/>
</dbReference>
<proteinExistence type="inferred from homology"/>
<dbReference type="Gene3D" id="1.10.357.10">
    <property type="entry name" value="Tetracycline Repressor, domain 2"/>
    <property type="match status" value="1"/>
</dbReference>
<evidence type="ECO:0000256" key="5">
    <source>
        <dbReference type="ARBA" id="ARBA00022946"/>
    </source>
</evidence>
<organism evidence="11 12">
    <name type="scientific">Chlorella vulgaris</name>
    <name type="common">Green alga</name>
    <dbReference type="NCBI Taxonomy" id="3077"/>
    <lineage>
        <taxon>Eukaryota</taxon>
        <taxon>Viridiplantae</taxon>
        <taxon>Chlorophyta</taxon>
        <taxon>core chlorophytes</taxon>
        <taxon>Trebouxiophyceae</taxon>
        <taxon>Chlorellales</taxon>
        <taxon>Chlorellaceae</taxon>
        <taxon>Chlorella clade</taxon>
        <taxon>Chlorella</taxon>
    </lineage>
</organism>
<name>A0A9D4TKH1_CHLVU</name>
<dbReference type="InterPro" id="IPR012762">
    <property type="entry name" value="Ubiq_biosynth_COQ9"/>
</dbReference>
<evidence type="ECO:0000256" key="8">
    <source>
        <dbReference type="RuleBase" id="RU366063"/>
    </source>
</evidence>
<evidence type="ECO:0000313" key="11">
    <source>
        <dbReference type="EMBL" id="KAI3428181.1"/>
    </source>
</evidence>
<dbReference type="GO" id="GO:0006744">
    <property type="term" value="P:ubiquinone biosynthetic process"/>
    <property type="evidence" value="ECO:0007669"/>
    <property type="project" value="UniProtKB-UniRule"/>
</dbReference>
<dbReference type="Pfam" id="PF08511">
    <property type="entry name" value="COQ9"/>
    <property type="match status" value="1"/>
</dbReference>
<feature type="domain" description="COQ9 C-terminal" evidence="10">
    <location>
        <begin position="216"/>
        <end position="285"/>
    </location>
</feature>
<comment type="caution">
    <text evidence="11">The sequence shown here is derived from an EMBL/GenBank/DDBJ whole genome shotgun (WGS) entry which is preliminary data.</text>
</comment>
<evidence type="ECO:0000313" key="12">
    <source>
        <dbReference type="Proteomes" id="UP001055712"/>
    </source>
</evidence>
<protein>
    <recommendedName>
        <fullName evidence="8">Ubiquinone biosynthesis protein</fullName>
    </recommendedName>
</protein>